<reference evidence="2 3" key="1">
    <citation type="submission" date="2020-03" db="EMBL/GenBank/DDBJ databases">
        <title>Genomic Encyclopedia of Type Strains, Phase IV (KMG-IV): sequencing the most valuable type-strain genomes for metagenomic binning, comparative biology and taxonomic classification.</title>
        <authorList>
            <person name="Goeker M."/>
        </authorList>
    </citation>
    <scope>NUCLEOTIDE SEQUENCE [LARGE SCALE GENOMIC DNA]</scope>
    <source>
        <strain evidence="2 3">DSM 22753</strain>
    </source>
</reference>
<evidence type="ECO:0000313" key="3">
    <source>
        <dbReference type="Proteomes" id="UP000788153"/>
    </source>
</evidence>
<keyword evidence="1" id="KW-0812">Transmembrane</keyword>
<evidence type="ECO:0000313" key="2">
    <source>
        <dbReference type="EMBL" id="NIJ25204.1"/>
    </source>
</evidence>
<dbReference type="RefSeq" id="WP_166745524.1">
    <property type="nucleotide sequence ID" value="NZ_BAAAEV010000001.1"/>
</dbReference>
<gene>
    <name evidence="2" type="ORF">FHT01_002746</name>
</gene>
<sequence length="55" mass="5877">MNTTRNYLMAGYIVLLGILTAIGWLQIGQTDDAPGAGMIGLFAFLSSLIVAYRIA</sequence>
<keyword evidence="3" id="KW-1185">Reference proteome</keyword>
<dbReference type="Proteomes" id="UP000788153">
    <property type="component" value="Unassembled WGS sequence"/>
</dbReference>
<accession>A0ABX0U5R9</accession>
<organism evidence="2 3">
    <name type="scientific">Sphingomonas japonica</name>
    <dbReference type="NCBI Taxonomy" id="511662"/>
    <lineage>
        <taxon>Bacteria</taxon>
        <taxon>Pseudomonadati</taxon>
        <taxon>Pseudomonadota</taxon>
        <taxon>Alphaproteobacteria</taxon>
        <taxon>Sphingomonadales</taxon>
        <taxon>Sphingomonadaceae</taxon>
        <taxon>Sphingomonas</taxon>
    </lineage>
</organism>
<feature type="transmembrane region" description="Helical" evidence="1">
    <location>
        <begin position="33"/>
        <end position="52"/>
    </location>
</feature>
<keyword evidence="1" id="KW-1133">Transmembrane helix</keyword>
<comment type="caution">
    <text evidence="2">The sequence shown here is derived from an EMBL/GenBank/DDBJ whole genome shotgun (WGS) entry which is preliminary data.</text>
</comment>
<keyword evidence="1" id="KW-0472">Membrane</keyword>
<feature type="transmembrane region" description="Helical" evidence="1">
    <location>
        <begin position="7"/>
        <end position="27"/>
    </location>
</feature>
<protein>
    <submittedName>
        <fullName evidence="2">Uncharacterized protein</fullName>
    </submittedName>
</protein>
<dbReference type="EMBL" id="JAASQP010000001">
    <property type="protein sequence ID" value="NIJ25204.1"/>
    <property type="molecule type" value="Genomic_DNA"/>
</dbReference>
<name>A0ABX0U5R9_9SPHN</name>
<evidence type="ECO:0000256" key="1">
    <source>
        <dbReference type="SAM" id="Phobius"/>
    </source>
</evidence>
<proteinExistence type="predicted"/>